<keyword evidence="2" id="KW-1185">Reference proteome</keyword>
<dbReference type="PANTHER" id="PTHR37540">
    <property type="entry name" value="TRANSCRIPTION FACTOR (ACR-2), PUTATIVE-RELATED-RELATED"/>
    <property type="match status" value="1"/>
</dbReference>
<dbReference type="OrthoDB" id="4158087at2759"/>
<dbReference type="PANTHER" id="PTHR37540:SF5">
    <property type="entry name" value="TRANSCRIPTION FACTOR DOMAIN-CONTAINING PROTEIN"/>
    <property type="match status" value="1"/>
</dbReference>
<organism evidence="1 2">
    <name type="scientific">Oidiodendron maius (strain Zn)</name>
    <dbReference type="NCBI Taxonomy" id="913774"/>
    <lineage>
        <taxon>Eukaryota</taxon>
        <taxon>Fungi</taxon>
        <taxon>Dikarya</taxon>
        <taxon>Ascomycota</taxon>
        <taxon>Pezizomycotina</taxon>
        <taxon>Leotiomycetes</taxon>
        <taxon>Leotiomycetes incertae sedis</taxon>
        <taxon>Myxotrichaceae</taxon>
        <taxon>Oidiodendron</taxon>
    </lineage>
</organism>
<evidence type="ECO:0008006" key="3">
    <source>
        <dbReference type="Google" id="ProtNLM"/>
    </source>
</evidence>
<dbReference type="STRING" id="913774.A0A0C3D367"/>
<dbReference type="InParanoid" id="A0A0C3D367"/>
<name>A0A0C3D367_OIDMZ</name>
<dbReference type="AlphaFoldDB" id="A0A0C3D367"/>
<reference evidence="1 2" key="1">
    <citation type="submission" date="2014-04" db="EMBL/GenBank/DDBJ databases">
        <authorList>
            <consortium name="DOE Joint Genome Institute"/>
            <person name="Kuo A."/>
            <person name="Martino E."/>
            <person name="Perotto S."/>
            <person name="Kohler A."/>
            <person name="Nagy L.G."/>
            <person name="Floudas D."/>
            <person name="Copeland A."/>
            <person name="Barry K.W."/>
            <person name="Cichocki N."/>
            <person name="Veneault-Fourrey C."/>
            <person name="LaButti K."/>
            <person name="Lindquist E.A."/>
            <person name="Lipzen A."/>
            <person name="Lundell T."/>
            <person name="Morin E."/>
            <person name="Murat C."/>
            <person name="Sun H."/>
            <person name="Tunlid A."/>
            <person name="Henrissat B."/>
            <person name="Grigoriev I.V."/>
            <person name="Hibbett D.S."/>
            <person name="Martin F."/>
            <person name="Nordberg H.P."/>
            <person name="Cantor M.N."/>
            <person name="Hua S.X."/>
        </authorList>
    </citation>
    <scope>NUCLEOTIDE SEQUENCE [LARGE SCALE GENOMIC DNA]</scope>
    <source>
        <strain evidence="1 2">Zn</strain>
    </source>
</reference>
<accession>A0A0C3D367</accession>
<dbReference type="HOGENOM" id="CLU_814072_0_0_1"/>
<evidence type="ECO:0000313" key="1">
    <source>
        <dbReference type="EMBL" id="KIN05694.1"/>
    </source>
</evidence>
<evidence type="ECO:0000313" key="2">
    <source>
        <dbReference type="Proteomes" id="UP000054321"/>
    </source>
</evidence>
<proteinExistence type="predicted"/>
<reference evidence="2" key="2">
    <citation type="submission" date="2015-01" db="EMBL/GenBank/DDBJ databases">
        <title>Evolutionary Origins and Diversification of the Mycorrhizal Mutualists.</title>
        <authorList>
            <consortium name="DOE Joint Genome Institute"/>
            <consortium name="Mycorrhizal Genomics Consortium"/>
            <person name="Kohler A."/>
            <person name="Kuo A."/>
            <person name="Nagy L.G."/>
            <person name="Floudas D."/>
            <person name="Copeland A."/>
            <person name="Barry K.W."/>
            <person name="Cichocki N."/>
            <person name="Veneault-Fourrey C."/>
            <person name="LaButti K."/>
            <person name="Lindquist E.A."/>
            <person name="Lipzen A."/>
            <person name="Lundell T."/>
            <person name="Morin E."/>
            <person name="Murat C."/>
            <person name="Riley R."/>
            <person name="Ohm R."/>
            <person name="Sun H."/>
            <person name="Tunlid A."/>
            <person name="Henrissat B."/>
            <person name="Grigoriev I.V."/>
            <person name="Hibbett D.S."/>
            <person name="Martin F."/>
        </authorList>
    </citation>
    <scope>NUCLEOTIDE SEQUENCE [LARGE SCALE GENOMIC DNA]</scope>
    <source>
        <strain evidence="2">Zn</strain>
    </source>
</reference>
<dbReference type="EMBL" id="KN832871">
    <property type="protein sequence ID" value="KIN05694.1"/>
    <property type="molecule type" value="Genomic_DNA"/>
</dbReference>
<sequence>MLPRMHRLLETYLTYATSRMYPWHLLLRSNPLISSAWFRYAVTDAGMLHAMLYSGALYLALLEGKTETKDTIYHLNQTISIINKRLSISPHFKFSNEPTSDRNVICRSDITGAIDYGAIPCLQLERSNHLSIWSKLPEQTLQAISSDITRILTNCDIHADLITIMIALANFTQAMGSAIHAPEWEFDLSMCAEDMYWIEYRLLAFPAAHPNSYREKDINKACRLGALIYIKATLEEFPHSKMGSSFLLEELRVVLHNLQIEEARLPLLLWLSLIGAAISKSPGERERFFSYLAKLVANSSSSTFRDRELDLTRVLRTRLVLGSSVDRVWESVIGVANTNIR</sequence>
<protein>
    <recommendedName>
        <fullName evidence="3">Transcription factor domain-containing protein</fullName>
    </recommendedName>
</protein>
<dbReference type="Proteomes" id="UP000054321">
    <property type="component" value="Unassembled WGS sequence"/>
</dbReference>
<gene>
    <name evidence="1" type="ORF">OIDMADRAFT_112820</name>
</gene>